<keyword evidence="2 8" id="KW-0597">Phosphoprotein</keyword>
<dbReference type="EMBL" id="LKET01000032">
    <property type="protein sequence ID" value="KPU44025.1"/>
    <property type="molecule type" value="Genomic_DNA"/>
</dbReference>
<comment type="function">
    <text evidence="7">May play the central regulatory role in sporulation. It may be an element of the effector pathway responsible for the activation of sporulation genes in response to nutritional stress. Spo0A may act in concert with spo0H (a sigma factor) to control the expression of some genes that are critical to the sporulation process.</text>
</comment>
<dbReference type="AlphaFoldDB" id="A0A0P8W5R0"/>
<dbReference type="InterPro" id="IPR011006">
    <property type="entry name" value="CheY-like_superfamily"/>
</dbReference>
<evidence type="ECO:0000259" key="10">
    <source>
        <dbReference type="PROSITE" id="PS50110"/>
    </source>
</evidence>
<keyword evidence="13" id="KW-1185">Reference proteome</keyword>
<dbReference type="Gene3D" id="1.10.10.10">
    <property type="entry name" value="Winged helix-like DNA-binding domain superfamily/Winged helix DNA-binding domain"/>
    <property type="match status" value="1"/>
</dbReference>
<keyword evidence="4" id="KW-0805">Transcription regulation</keyword>
<dbReference type="PROSITE" id="PS51755">
    <property type="entry name" value="OMPR_PHOB"/>
    <property type="match status" value="1"/>
</dbReference>
<dbReference type="GO" id="GO:0032993">
    <property type="term" value="C:protein-DNA complex"/>
    <property type="evidence" value="ECO:0007669"/>
    <property type="project" value="TreeGrafter"/>
</dbReference>
<evidence type="ECO:0000256" key="8">
    <source>
        <dbReference type="PROSITE-ProRule" id="PRU00169"/>
    </source>
</evidence>
<dbReference type="FunFam" id="3.40.50.2300:FF:000001">
    <property type="entry name" value="DNA-binding response regulator PhoB"/>
    <property type="match status" value="1"/>
</dbReference>
<proteinExistence type="predicted"/>
<keyword evidence="5 9" id="KW-0238">DNA-binding</keyword>
<dbReference type="InterPro" id="IPR039420">
    <property type="entry name" value="WalR-like"/>
</dbReference>
<evidence type="ECO:0000313" key="12">
    <source>
        <dbReference type="EMBL" id="KPU44025.1"/>
    </source>
</evidence>
<dbReference type="Pfam" id="PF00072">
    <property type="entry name" value="Response_reg"/>
    <property type="match status" value="1"/>
</dbReference>
<sequence length="236" mass="27117">MAGEKILVADDEIHIVELIKYNLENNGYKVYIAQDGREALKIINEKDIDLIILDIMMPEVDGLEVCKTLKRKESTQNIPVIMLTAKGEEFDKILGLELGADDYITKPFSVRELMARVKVVLRRVVTDSETNDTLKIGSLLIDVSKHEVLKNGEKLDLTLKEFELLKLLVTNKGKVLTRDSLLDRIWGYEYYGETRTVDVHIRHLRQKIENDDKNPQYIETIRGIGYRFNSPSEPKS</sequence>
<dbReference type="SMART" id="SM00448">
    <property type="entry name" value="REC"/>
    <property type="match status" value="1"/>
</dbReference>
<dbReference type="PANTHER" id="PTHR48111">
    <property type="entry name" value="REGULATOR OF RPOS"/>
    <property type="match status" value="1"/>
</dbReference>
<dbReference type="SUPFAM" id="SSF52172">
    <property type="entry name" value="CheY-like"/>
    <property type="match status" value="1"/>
</dbReference>
<dbReference type="RefSeq" id="WP_054875230.1">
    <property type="nucleotide sequence ID" value="NZ_LKET01000032.1"/>
</dbReference>
<evidence type="ECO:0000256" key="5">
    <source>
        <dbReference type="ARBA" id="ARBA00023125"/>
    </source>
</evidence>
<evidence type="ECO:0000256" key="7">
    <source>
        <dbReference type="ARBA" id="ARBA00024867"/>
    </source>
</evidence>
<dbReference type="Proteomes" id="UP000050326">
    <property type="component" value="Unassembled WGS sequence"/>
</dbReference>
<dbReference type="GO" id="GO:0000156">
    <property type="term" value="F:phosphorelay response regulator activity"/>
    <property type="evidence" value="ECO:0007669"/>
    <property type="project" value="TreeGrafter"/>
</dbReference>
<dbReference type="GO" id="GO:0000976">
    <property type="term" value="F:transcription cis-regulatory region binding"/>
    <property type="evidence" value="ECO:0007669"/>
    <property type="project" value="TreeGrafter"/>
</dbReference>
<dbReference type="SMART" id="SM00862">
    <property type="entry name" value="Trans_reg_C"/>
    <property type="match status" value="1"/>
</dbReference>
<dbReference type="SUPFAM" id="SSF46894">
    <property type="entry name" value="C-terminal effector domain of the bipartite response regulators"/>
    <property type="match status" value="1"/>
</dbReference>
<evidence type="ECO:0000256" key="2">
    <source>
        <dbReference type="ARBA" id="ARBA00022553"/>
    </source>
</evidence>
<evidence type="ECO:0000313" key="13">
    <source>
        <dbReference type="Proteomes" id="UP000050326"/>
    </source>
</evidence>
<dbReference type="Pfam" id="PF00486">
    <property type="entry name" value="Trans_reg_C"/>
    <property type="match status" value="1"/>
</dbReference>
<dbReference type="InterPro" id="IPR001867">
    <property type="entry name" value="OmpR/PhoB-type_DNA-bd"/>
</dbReference>
<dbReference type="InterPro" id="IPR001789">
    <property type="entry name" value="Sig_transdc_resp-reg_receiver"/>
</dbReference>
<evidence type="ECO:0000256" key="4">
    <source>
        <dbReference type="ARBA" id="ARBA00023015"/>
    </source>
</evidence>
<dbReference type="GO" id="GO:0006355">
    <property type="term" value="P:regulation of DNA-templated transcription"/>
    <property type="evidence" value="ECO:0007669"/>
    <property type="project" value="InterPro"/>
</dbReference>
<evidence type="ECO:0000256" key="1">
    <source>
        <dbReference type="ARBA" id="ARBA00018672"/>
    </source>
</evidence>
<keyword evidence="3" id="KW-0902">Two-component regulatory system</keyword>
<dbReference type="FunFam" id="1.10.10.10:FF:000018">
    <property type="entry name" value="DNA-binding response regulator ResD"/>
    <property type="match status" value="1"/>
</dbReference>
<name>A0A0P8W5R0_9CLOT</name>
<reference evidence="12 13" key="1">
    <citation type="submission" date="2015-09" db="EMBL/GenBank/DDBJ databases">
        <title>Genome sequence of Oxobacter pfennigii DSM 3222.</title>
        <authorList>
            <person name="Poehlein A."/>
            <person name="Bengelsdorf F.R."/>
            <person name="Schiel-Bengelsdorf B."/>
            <person name="Duerre P."/>
            <person name="Daniel R."/>
        </authorList>
    </citation>
    <scope>NUCLEOTIDE SEQUENCE [LARGE SCALE GENOMIC DNA]</scope>
    <source>
        <strain evidence="12 13">DSM 3222</strain>
    </source>
</reference>
<keyword evidence="6" id="KW-0804">Transcription</keyword>
<dbReference type="GO" id="GO:0005829">
    <property type="term" value="C:cytosol"/>
    <property type="evidence" value="ECO:0007669"/>
    <property type="project" value="TreeGrafter"/>
</dbReference>
<feature type="DNA-binding region" description="OmpR/PhoB-type" evidence="9">
    <location>
        <begin position="131"/>
        <end position="230"/>
    </location>
</feature>
<evidence type="ECO:0000256" key="3">
    <source>
        <dbReference type="ARBA" id="ARBA00023012"/>
    </source>
</evidence>
<accession>A0A0P8W5R0</accession>
<gene>
    <name evidence="12" type="primary">phoP_2</name>
    <name evidence="12" type="ORF">OXPF_21910</name>
</gene>
<dbReference type="PATRIC" id="fig|36849.3.peg.2311"/>
<evidence type="ECO:0000256" key="9">
    <source>
        <dbReference type="PROSITE-ProRule" id="PRU01091"/>
    </source>
</evidence>
<dbReference type="PROSITE" id="PS50110">
    <property type="entry name" value="RESPONSE_REGULATORY"/>
    <property type="match status" value="1"/>
</dbReference>
<dbReference type="PANTHER" id="PTHR48111:SF73">
    <property type="entry name" value="ALKALINE PHOSPHATASE SYNTHESIS TRANSCRIPTIONAL REGULATORY PROTEIN PHOP"/>
    <property type="match status" value="1"/>
</dbReference>
<protein>
    <recommendedName>
        <fullName evidence="1">Stage 0 sporulation protein A homolog</fullName>
    </recommendedName>
</protein>
<dbReference type="OrthoDB" id="9802426at2"/>
<dbReference type="STRING" id="36849.OXPF_21910"/>
<feature type="domain" description="OmpR/PhoB-type" evidence="11">
    <location>
        <begin position="131"/>
        <end position="230"/>
    </location>
</feature>
<dbReference type="InterPro" id="IPR036388">
    <property type="entry name" value="WH-like_DNA-bd_sf"/>
</dbReference>
<dbReference type="Gene3D" id="6.10.250.690">
    <property type="match status" value="1"/>
</dbReference>
<comment type="caution">
    <text evidence="12">The sequence shown here is derived from an EMBL/GenBank/DDBJ whole genome shotgun (WGS) entry which is preliminary data.</text>
</comment>
<dbReference type="InterPro" id="IPR016032">
    <property type="entry name" value="Sig_transdc_resp-reg_C-effctor"/>
</dbReference>
<evidence type="ECO:0000259" key="11">
    <source>
        <dbReference type="PROSITE" id="PS51755"/>
    </source>
</evidence>
<organism evidence="12 13">
    <name type="scientific">Oxobacter pfennigii</name>
    <dbReference type="NCBI Taxonomy" id="36849"/>
    <lineage>
        <taxon>Bacteria</taxon>
        <taxon>Bacillati</taxon>
        <taxon>Bacillota</taxon>
        <taxon>Clostridia</taxon>
        <taxon>Eubacteriales</taxon>
        <taxon>Clostridiaceae</taxon>
        <taxon>Oxobacter</taxon>
    </lineage>
</organism>
<feature type="domain" description="Response regulatory" evidence="10">
    <location>
        <begin position="5"/>
        <end position="121"/>
    </location>
</feature>
<dbReference type="Gene3D" id="3.40.50.2300">
    <property type="match status" value="1"/>
</dbReference>
<feature type="modified residue" description="4-aspartylphosphate" evidence="8">
    <location>
        <position position="54"/>
    </location>
</feature>
<evidence type="ECO:0000256" key="6">
    <source>
        <dbReference type="ARBA" id="ARBA00023163"/>
    </source>
</evidence>
<dbReference type="CDD" id="cd00383">
    <property type="entry name" value="trans_reg_C"/>
    <property type="match status" value="1"/>
</dbReference>